<dbReference type="SMART" id="SM00534">
    <property type="entry name" value="MUTSac"/>
    <property type="match status" value="1"/>
</dbReference>
<comment type="similarity">
    <text evidence="2">Belongs to the DNA mismatch repair MutS family.</text>
</comment>
<dbReference type="SUPFAM" id="SSF52540">
    <property type="entry name" value="P-loop containing nucleoside triphosphate hydrolases"/>
    <property type="match status" value="1"/>
</dbReference>
<name>A0A0J9S6M7_PLAVI</name>
<protein>
    <submittedName>
        <fullName evidence="11">DNA mismatch repair enzyme</fullName>
    </submittedName>
</protein>
<dbReference type="InterPro" id="IPR027417">
    <property type="entry name" value="P-loop_NTPase"/>
</dbReference>
<dbReference type="GO" id="GO:0140664">
    <property type="term" value="F:ATP-dependent DNA damage sensor activity"/>
    <property type="evidence" value="ECO:0007669"/>
    <property type="project" value="InterPro"/>
</dbReference>
<evidence type="ECO:0000256" key="9">
    <source>
        <dbReference type="SAM" id="Coils"/>
    </source>
</evidence>
<dbReference type="InterPro" id="IPR007696">
    <property type="entry name" value="DNA_mismatch_repair_MutS_core"/>
</dbReference>
<dbReference type="Gene3D" id="3.30.420.110">
    <property type="entry name" value="MutS, connector domain"/>
    <property type="match status" value="1"/>
</dbReference>
<dbReference type="FunFam" id="3.40.50.300:FF:001115">
    <property type="entry name" value="DNA mismatch repair protein MSH2"/>
    <property type="match status" value="1"/>
</dbReference>
<dbReference type="AlphaFoldDB" id="A0A0J9S6M7"/>
<dbReference type="InterPro" id="IPR036187">
    <property type="entry name" value="DNA_mismatch_repair_MutS_sf"/>
</dbReference>
<keyword evidence="4" id="KW-0227">DNA damage</keyword>
<dbReference type="InterPro" id="IPR045076">
    <property type="entry name" value="MutS"/>
</dbReference>
<evidence type="ECO:0000313" key="12">
    <source>
        <dbReference type="Proteomes" id="UP000053562"/>
    </source>
</evidence>
<dbReference type="InterPro" id="IPR011184">
    <property type="entry name" value="DNA_mismatch_repair_Msh2"/>
</dbReference>
<dbReference type="PROSITE" id="PS00486">
    <property type="entry name" value="DNA_MISMATCH_REPAIR_2"/>
    <property type="match status" value="1"/>
</dbReference>
<dbReference type="EMBL" id="KQ234366">
    <property type="protein sequence ID" value="KMZ78575.1"/>
    <property type="molecule type" value="Genomic_DNA"/>
</dbReference>
<evidence type="ECO:0000256" key="8">
    <source>
        <dbReference type="ARBA" id="ARBA00023242"/>
    </source>
</evidence>
<keyword evidence="3" id="KW-0547">Nucleotide-binding</keyword>
<feature type="coiled-coil region" evidence="9">
    <location>
        <begin position="352"/>
        <end position="379"/>
    </location>
</feature>
<dbReference type="InterPro" id="IPR000432">
    <property type="entry name" value="DNA_mismatch_repair_MutS_C"/>
</dbReference>
<organism evidence="11 12">
    <name type="scientific">Plasmodium vivax India VII</name>
    <dbReference type="NCBI Taxonomy" id="1077284"/>
    <lineage>
        <taxon>Eukaryota</taxon>
        <taxon>Sar</taxon>
        <taxon>Alveolata</taxon>
        <taxon>Apicomplexa</taxon>
        <taxon>Aconoidasida</taxon>
        <taxon>Haemosporida</taxon>
        <taxon>Plasmodiidae</taxon>
        <taxon>Plasmodium</taxon>
        <taxon>Plasmodium (Plasmodium)</taxon>
    </lineage>
</organism>
<dbReference type="Pfam" id="PF00488">
    <property type="entry name" value="MutS_V"/>
    <property type="match status" value="1"/>
</dbReference>
<dbReference type="PIRSF" id="PIRSF005813">
    <property type="entry name" value="MSH2"/>
    <property type="match status" value="1"/>
</dbReference>
<dbReference type="GO" id="GO:0043570">
    <property type="term" value="P:maintenance of DNA repeat elements"/>
    <property type="evidence" value="ECO:0007669"/>
    <property type="project" value="UniProtKB-ARBA"/>
</dbReference>
<dbReference type="GO" id="GO:0005524">
    <property type="term" value="F:ATP binding"/>
    <property type="evidence" value="ECO:0007669"/>
    <property type="project" value="UniProtKB-KW"/>
</dbReference>
<keyword evidence="8" id="KW-0539">Nucleus</keyword>
<proteinExistence type="inferred from homology"/>
<sequence>MENGEGVELNEEQILCLYIDTKQYQKTLGVCFYNYLKYEFLMTEFIDNGYFTALESLFIQKRPYKCFFNSMNDLVDDERLLNLFKMCNIEAVALERKKYDVSNLKEELKLIIPQNDDVRNYDKHLELENACKCLMVLINHLKVKENKDIHYQCSINIHNMDLYMRLDKAAISALNILPNKKNTNSYSNNTSLLKFLNKCNTTIGCKKLMSWLTQPLTSVSEINKRLNIVETFIEEDDLRNSVYCNYLKRIPELDKLNHYLKEINQNNEIKGNSKYNEEMILKDIVKLYYAILDFKQIYFSLVSIEGKHKQTVIEMVVNPLHEILNNFSKLLDMIEMTIDLKEIEENKVYLISKNFDEELEEISNEKNALMKKIKRHKEDVERDLFSDKCDRRYKRTNREDIRLVDCNTNVFLFRVSKKDSTLIQHQKKCISVRMNKNEFLFTTSTLKGLCKQYEHCLNIYNTLQLEIVKKTICAVSTYTPVIEKFIDVVSTLDVLVSFAVVCYNSPFPYVRPTVVEDGENVIMKKSRHPLLELQHNLSNFIPNDIHMNKKESRLIIVTGPNMGGKSTYIRQTAIICILAQIGMFVPCDFCEIPVFSQVMCRVGASDFQLKGISTFLSEMIEASAIVKNADKNSFIIVDELGRGTSTYEGLGISWSIGKYILDHIKCFCLFATHFHEISNIAYQCEGVINRHVETTIDQKQKKICFLYEIKDGASNKSYGVNVAEIAKLPKDVIQRAYEKVEELESAENKYYLKEKLNIDTSSSTNENYKNKISNYMKIKDEINYLFSSSSESEFMDRFMSKKSYLKEFAI</sequence>
<dbReference type="OrthoDB" id="295033at2759"/>
<dbReference type="GO" id="GO:0032301">
    <property type="term" value="C:MutSalpha complex"/>
    <property type="evidence" value="ECO:0007669"/>
    <property type="project" value="TreeGrafter"/>
</dbReference>
<dbReference type="PANTHER" id="PTHR11361:SF35">
    <property type="entry name" value="DNA MISMATCH REPAIR PROTEIN MSH2"/>
    <property type="match status" value="1"/>
</dbReference>
<accession>A0A0J9S6M7</accession>
<dbReference type="Pfam" id="PF05192">
    <property type="entry name" value="MutS_III"/>
    <property type="match status" value="1"/>
</dbReference>
<feature type="domain" description="DNA mismatch repair proteins mutS family" evidence="10">
    <location>
        <begin position="633"/>
        <end position="649"/>
    </location>
</feature>
<evidence type="ECO:0000256" key="5">
    <source>
        <dbReference type="ARBA" id="ARBA00022840"/>
    </source>
</evidence>
<evidence type="ECO:0000256" key="3">
    <source>
        <dbReference type="ARBA" id="ARBA00022741"/>
    </source>
</evidence>
<evidence type="ECO:0000256" key="6">
    <source>
        <dbReference type="ARBA" id="ARBA00023125"/>
    </source>
</evidence>
<evidence type="ECO:0000256" key="1">
    <source>
        <dbReference type="ARBA" id="ARBA00004123"/>
    </source>
</evidence>
<dbReference type="Gene3D" id="1.10.1420.10">
    <property type="match status" value="2"/>
</dbReference>
<evidence type="ECO:0000313" key="11">
    <source>
        <dbReference type="EMBL" id="KMZ78575.1"/>
    </source>
</evidence>
<dbReference type="InterPro" id="IPR036678">
    <property type="entry name" value="MutS_con_dom_sf"/>
</dbReference>
<gene>
    <name evidence="11" type="ORF">PVIIG_01352</name>
</gene>
<comment type="subcellular location">
    <subcellularLocation>
        <location evidence="1">Nucleus</location>
    </subcellularLocation>
</comment>
<dbReference type="PANTHER" id="PTHR11361">
    <property type="entry name" value="DNA MISMATCH REPAIR PROTEIN MUTS FAMILY MEMBER"/>
    <property type="match status" value="1"/>
</dbReference>
<dbReference type="SUPFAM" id="SSF48334">
    <property type="entry name" value="DNA repair protein MutS, domain III"/>
    <property type="match status" value="1"/>
</dbReference>
<evidence type="ECO:0000256" key="7">
    <source>
        <dbReference type="ARBA" id="ARBA00023204"/>
    </source>
</evidence>
<keyword evidence="5" id="KW-0067">ATP-binding</keyword>
<evidence type="ECO:0000256" key="4">
    <source>
        <dbReference type="ARBA" id="ARBA00022763"/>
    </source>
</evidence>
<keyword evidence="7" id="KW-0234">DNA repair</keyword>
<evidence type="ECO:0000256" key="2">
    <source>
        <dbReference type="ARBA" id="ARBA00006271"/>
    </source>
</evidence>
<dbReference type="GO" id="GO:0006298">
    <property type="term" value="P:mismatch repair"/>
    <property type="evidence" value="ECO:0007669"/>
    <property type="project" value="InterPro"/>
</dbReference>
<dbReference type="GO" id="GO:0006312">
    <property type="term" value="P:mitotic recombination"/>
    <property type="evidence" value="ECO:0007669"/>
    <property type="project" value="TreeGrafter"/>
</dbReference>
<evidence type="ECO:0000259" key="10">
    <source>
        <dbReference type="PROSITE" id="PS00486"/>
    </source>
</evidence>
<dbReference type="SMART" id="SM00533">
    <property type="entry name" value="MUTSd"/>
    <property type="match status" value="1"/>
</dbReference>
<reference evidence="11 12" key="1">
    <citation type="submission" date="2011-08" db="EMBL/GenBank/DDBJ databases">
        <title>The Genome Sequence of Plasmodium vivax India VII.</title>
        <authorList>
            <consortium name="The Broad Institute Genome Sequencing Platform"/>
            <consortium name="The Broad Institute Genome Sequencing Center for Infectious Disease"/>
            <person name="Neafsey D."/>
            <person name="Carlton J."/>
            <person name="Barnwell J."/>
            <person name="Collins W."/>
            <person name="Escalante A."/>
            <person name="Mullikin J."/>
            <person name="Saul A."/>
            <person name="Guigo R."/>
            <person name="Camara F."/>
            <person name="Young S.K."/>
            <person name="Zeng Q."/>
            <person name="Gargeya S."/>
            <person name="Fitzgerald M."/>
            <person name="Haas B."/>
            <person name="Abouelleil A."/>
            <person name="Alvarado L."/>
            <person name="Arachchi H.M."/>
            <person name="Berlin A."/>
            <person name="Brown A."/>
            <person name="Chapman S.B."/>
            <person name="Chen Z."/>
            <person name="Dunbar C."/>
            <person name="Freedman E."/>
            <person name="Gearin G."/>
            <person name="Gellesch M."/>
            <person name="Goldberg J."/>
            <person name="Griggs A."/>
            <person name="Gujja S."/>
            <person name="Heiman D."/>
            <person name="Howarth C."/>
            <person name="Larson L."/>
            <person name="Lui A."/>
            <person name="MacDonald P.J.P."/>
            <person name="Montmayeur A."/>
            <person name="Murphy C."/>
            <person name="Neiman D."/>
            <person name="Pearson M."/>
            <person name="Priest M."/>
            <person name="Roberts A."/>
            <person name="Saif S."/>
            <person name="Shea T."/>
            <person name="Shenoy N."/>
            <person name="Sisk P."/>
            <person name="Stolte C."/>
            <person name="Sykes S."/>
            <person name="Wortman J."/>
            <person name="Nusbaum C."/>
            <person name="Birren B."/>
        </authorList>
    </citation>
    <scope>NUCLEOTIDE SEQUENCE [LARGE SCALE GENOMIC DNA]</scope>
    <source>
        <strain evidence="11 12">India VII</strain>
    </source>
</reference>
<dbReference type="Gene3D" id="3.40.50.300">
    <property type="entry name" value="P-loop containing nucleotide triphosphate hydrolases"/>
    <property type="match status" value="1"/>
</dbReference>
<dbReference type="Proteomes" id="UP000053562">
    <property type="component" value="Unassembled WGS sequence"/>
</dbReference>
<keyword evidence="6" id="KW-0238">DNA-binding</keyword>
<dbReference type="GO" id="GO:0030983">
    <property type="term" value="F:mismatched DNA binding"/>
    <property type="evidence" value="ECO:0007669"/>
    <property type="project" value="InterPro"/>
</dbReference>
<keyword evidence="9" id="KW-0175">Coiled coil</keyword>